<comment type="caution">
    <text evidence="3">The sequence shown here is derived from an EMBL/GenBank/DDBJ whole genome shotgun (WGS) entry which is preliminary data.</text>
</comment>
<evidence type="ECO:0000256" key="1">
    <source>
        <dbReference type="ARBA" id="ARBA00022801"/>
    </source>
</evidence>
<evidence type="ECO:0000313" key="4">
    <source>
        <dbReference type="Proteomes" id="UP000765509"/>
    </source>
</evidence>
<dbReference type="SUPFAM" id="SSF50630">
    <property type="entry name" value="Acid proteases"/>
    <property type="match status" value="1"/>
</dbReference>
<dbReference type="EMBL" id="AVOT02042577">
    <property type="protein sequence ID" value="MBW0538000.1"/>
    <property type="molecule type" value="Genomic_DNA"/>
</dbReference>
<dbReference type="InterPro" id="IPR021109">
    <property type="entry name" value="Peptidase_aspartic_dom_sf"/>
</dbReference>
<dbReference type="PROSITE" id="PS50175">
    <property type="entry name" value="ASP_PROT_RETROV"/>
    <property type="match status" value="1"/>
</dbReference>
<dbReference type="AlphaFoldDB" id="A0A9Q3IG89"/>
<keyword evidence="1" id="KW-0378">Hydrolase</keyword>
<evidence type="ECO:0000259" key="2">
    <source>
        <dbReference type="PROSITE" id="PS50175"/>
    </source>
</evidence>
<organism evidence="3 4">
    <name type="scientific">Austropuccinia psidii MF-1</name>
    <dbReference type="NCBI Taxonomy" id="1389203"/>
    <lineage>
        <taxon>Eukaryota</taxon>
        <taxon>Fungi</taxon>
        <taxon>Dikarya</taxon>
        <taxon>Basidiomycota</taxon>
        <taxon>Pucciniomycotina</taxon>
        <taxon>Pucciniomycetes</taxon>
        <taxon>Pucciniales</taxon>
        <taxon>Sphaerophragmiaceae</taxon>
        <taxon>Austropuccinia</taxon>
    </lineage>
</organism>
<gene>
    <name evidence="3" type="ORF">O181_077715</name>
</gene>
<accession>A0A9Q3IG89</accession>
<name>A0A9Q3IG89_9BASI</name>
<dbReference type="OrthoDB" id="5535068at2759"/>
<dbReference type="Gene3D" id="2.40.70.10">
    <property type="entry name" value="Acid Proteases"/>
    <property type="match status" value="1"/>
</dbReference>
<dbReference type="GO" id="GO:0006508">
    <property type="term" value="P:proteolysis"/>
    <property type="evidence" value="ECO:0007669"/>
    <property type="project" value="InterPro"/>
</dbReference>
<proteinExistence type="predicted"/>
<feature type="domain" description="Peptidase A2" evidence="2">
    <location>
        <begin position="56"/>
        <end position="93"/>
    </location>
</feature>
<dbReference type="GO" id="GO:0004190">
    <property type="term" value="F:aspartic-type endopeptidase activity"/>
    <property type="evidence" value="ECO:0007669"/>
    <property type="project" value="InterPro"/>
</dbReference>
<dbReference type="InterPro" id="IPR001995">
    <property type="entry name" value="Peptidase_A2_cat"/>
</dbReference>
<dbReference type="Proteomes" id="UP000765509">
    <property type="component" value="Unassembled WGS sequence"/>
</dbReference>
<reference evidence="3" key="1">
    <citation type="submission" date="2021-03" db="EMBL/GenBank/DDBJ databases">
        <title>Draft genome sequence of rust myrtle Austropuccinia psidii MF-1, a brazilian biotype.</title>
        <authorList>
            <person name="Quecine M.C."/>
            <person name="Pachon D.M.R."/>
            <person name="Bonatelli M.L."/>
            <person name="Correr F.H."/>
            <person name="Franceschini L.M."/>
            <person name="Leite T.F."/>
            <person name="Margarido G.R.A."/>
            <person name="Almeida C.A."/>
            <person name="Ferrarezi J.A."/>
            <person name="Labate C.A."/>
        </authorList>
    </citation>
    <scope>NUCLEOTIDE SEQUENCE</scope>
    <source>
        <strain evidence="3">MF-1</strain>
    </source>
</reference>
<evidence type="ECO:0000313" key="3">
    <source>
        <dbReference type="EMBL" id="MBW0538000.1"/>
    </source>
</evidence>
<protein>
    <recommendedName>
        <fullName evidence="2">Peptidase A2 domain-containing protein</fullName>
    </recommendedName>
</protein>
<sequence>MEFISETEKKYLISLNSIITEEHELPQEKIIVIDKMNFSFPLGMMEILIGQNEYTAKDLVDTGAELNIIPENESIIAGLAMRNLDMKLRGIGGHSTEIVGLVENKPIILPSGDERRICFFVARGEVNTVYGRPFLADNGIRLEH</sequence>
<keyword evidence="4" id="KW-1185">Reference proteome</keyword>